<evidence type="ECO:0000256" key="8">
    <source>
        <dbReference type="PROSITE-ProRule" id="PRU00042"/>
    </source>
</evidence>
<comment type="subcellular location">
    <subcellularLocation>
        <location evidence="1">Nucleus</location>
    </subcellularLocation>
</comment>
<feature type="region of interest" description="Disordered" evidence="9">
    <location>
        <begin position="535"/>
        <end position="564"/>
    </location>
</feature>
<accession>V3ZFN7</accession>
<dbReference type="GeneID" id="20249442"/>
<dbReference type="Proteomes" id="UP000030746">
    <property type="component" value="Unassembled WGS sequence"/>
</dbReference>
<keyword evidence="2" id="KW-0479">Metal-binding</keyword>
<dbReference type="Gene3D" id="3.30.160.60">
    <property type="entry name" value="Classic Zinc Finger"/>
    <property type="match status" value="3"/>
</dbReference>
<keyword evidence="7" id="KW-0539">Nucleus</keyword>
<evidence type="ECO:0000256" key="1">
    <source>
        <dbReference type="ARBA" id="ARBA00004123"/>
    </source>
</evidence>
<dbReference type="RefSeq" id="XP_009059446.1">
    <property type="nucleotide sequence ID" value="XM_009061198.1"/>
</dbReference>
<dbReference type="SUPFAM" id="SSF57667">
    <property type="entry name" value="beta-beta-alpha zinc fingers"/>
    <property type="match status" value="2"/>
</dbReference>
<dbReference type="PROSITE" id="PS00028">
    <property type="entry name" value="ZINC_FINGER_C2H2_1"/>
    <property type="match status" value="5"/>
</dbReference>
<dbReference type="HOGENOM" id="CLU_335954_0_0_1"/>
<keyword evidence="6" id="KW-0238">DNA-binding</keyword>
<dbReference type="CTD" id="20249442"/>
<dbReference type="SMART" id="SM00355">
    <property type="entry name" value="ZnF_C2H2"/>
    <property type="match status" value="6"/>
</dbReference>
<feature type="domain" description="C2H2-type" evidence="10">
    <location>
        <begin position="749"/>
        <end position="779"/>
    </location>
</feature>
<feature type="domain" description="C2H2-type" evidence="10">
    <location>
        <begin position="654"/>
        <end position="682"/>
    </location>
</feature>
<feature type="compositionally biased region" description="Polar residues" evidence="9">
    <location>
        <begin position="8"/>
        <end position="21"/>
    </location>
</feature>
<keyword evidence="12" id="KW-1185">Reference proteome</keyword>
<evidence type="ECO:0000256" key="3">
    <source>
        <dbReference type="ARBA" id="ARBA00022737"/>
    </source>
</evidence>
<feature type="compositionally biased region" description="Polar residues" evidence="9">
    <location>
        <begin position="238"/>
        <end position="250"/>
    </location>
</feature>
<gene>
    <name evidence="11" type="ORF">LOTGIDRAFT_234083</name>
</gene>
<dbReference type="OrthoDB" id="8823111at2759"/>
<feature type="compositionally biased region" description="Basic residues" evidence="9">
    <location>
        <begin position="535"/>
        <end position="545"/>
    </location>
</feature>
<dbReference type="AlphaFoldDB" id="V3ZFN7"/>
<dbReference type="PROSITE" id="PS50157">
    <property type="entry name" value="ZINC_FINGER_C2H2_2"/>
    <property type="match status" value="4"/>
</dbReference>
<feature type="domain" description="C2H2-type" evidence="10">
    <location>
        <begin position="687"/>
        <end position="714"/>
    </location>
</feature>
<evidence type="ECO:0000256" key="9">
    <source>
        <dbReference type="SAM" id="MobiDB-lite"/>
    </source>
</evidence>
<evidence type="ECO:0000256" key="2">
    <source>
        <dbReference type="ARBA" id="ARBA00022723"/>
    </source>
</evidence>
<dbReference type="PANTHER" id="PTHR24376">
    <property type="entry name" value="ZINC FINGER PROTEIN"/>
    <property type="match status" value="1"/>
</dbReference>
<feature type="region of interest" description="Disordered" evidence="9">
    <location>
        <begin position="1"/>
        <end position="21"/>
    </location>
</feature>
<evidence type="ECO:0000256" key="6">
    <source>
        <dbReference type="ARBA" id="ARBA00023125"/>
    </source>
</evidence>
<proteinExistence type="predicted"/>
<dbReference type="InterPro" id="IPR013087">
    <property type="entry name" value="Znf_C2H2_type"/>
</dbReference>
<dbReference type="Pfam" id="PF00096">
    <property type="entry name" value="zf-C2H2"/>
    <property type="match status" value="1"/>
</dbReference>
<dbReference type="GO" id="GO:0008270">
    <property type="term" value="F:zinc ion binding"/>
    <property type="evidence" value="ECO:0007669"/>
    <property type="project" value="UniProtKB-KW"/>
</dbReference>
<dbReference type="InterPro" id="IPR036236">
    <property type="entry name" value="Znf_C2H2_sf"/>
</dbReference>
<dbReference type="KEGG" id="lgi:LOTGIDRAFT_234083"/>
<organism evidence="11 12">
    <name type="scientific">Lottia gigantea</name>
    <name type="common">Giant owl limpet</name>
    <dbReference type="NCBI Taxonomy" id="225164"/>
    <lineage>
        <taxon>Eukaryota</taxon>
        <taxon>Metazoa</taxon>
        <taxon>Spiralia</taxon>
        <taxon>Lophotrochozoa</taxon>
        <taxon>Mollusca</taxon>
        <taxon>Gastropoda</taxon>
        <taxon>Patellogastropoda</taxon>
        <taxon>Lottioidea</taxon>
        <taxon>Lottiidae</taxon>
        <taxon>Lottia</taxon>
    </lineage>
</organism>
<dbReference type="EMBL" id="KB202518">
    <property type="protein sequence ID" value="ESO89978.1"/>
    <property type="molecule type" value="Genomic_DNA"/>
</dbReference>
<evidence type="ECO:0000313" key="12">
    <source>
        <dbReference type="Proteomes" id="UP000030746"/>
    </source>
</evidence>
<reference evidence="11 12" key="1">
    <citation type="journal article" date="2013" name="Nature">
        <title>Insights into bilaterian evolution from three spiralian genomes.</title>
        <authorList>
            <person name="Simakov O."/>
            <person name="Marletaz F."/>
            <person name="Cho S.J."/>
            <person name="Edsinger-Gonzales E."/>
            <person name="Havlak P."/>
            <person name="Hellsten U."/>
            <person name="Kuo D.H."/>
            <person name="Larsson T."/>
            <person name="Lv J."/>
            <person name="Arendt D."/>
            <person name="Savage R."/>
            <person name="Osoegawa K."/>
            <person name="de Jong P."/>
            <person name="Grimwood J."/>
            <person name="Chapman J.A."/>
            <person name="Shapiro H."/>
            <person name="Aerts A."/>
            <person name="Otillar R.P."/>
            <person name="Terry A.Y."/>
            <person name="Boore J.L."/>
            <person name="Grigoriev I.V."/>
            <person name="Lindberg D.R."/>
            <person name="Seaver E.C."/>
            <person name="Weisblat D.A."/>
            <person name="Putnam N.H."/>
            <person name="Rokhsar D.S."/>
        </authorList>
    </citation>
    <scope>NUCLEOTIDE SEQUENCE [LARGE SCALE GENOMIC DNA]</scope>
</reference>
<sequence length="849" mass="95298">MSSRRKGSNPLNRRSMNYKSSQIIEGIENDVEEESDDEQLTIPPDLFQDFLQLKTSTHLNTSQLMRKLIQDYSEAAQKSTLLNAEPSHSNTQSPTITQNNINYEVVAESHVSHSCPPPEHMDFDQPLDLSVEKQQNYSQGSSPVHDSPSLSMHLPTITMRNNDLPFIKSEPQEVMKTAVKVEPGLQTSTLTSLIPTSCGDNPFILNGIPNLIAVPFLQAPNLMETMSRLPGIPVKTETPIQPSLQTVTAPTPSPRGRKPGRKSRGGGIARPGKPQPGEMKIIAENTLFPGVYTSILKLPWSRRSRNKPSLTQQGQKATLDVKQEIPVIDSSMSIQSEVMSASDISSNSNNALLLPASSQTIMSTATSQSVMMVYPNASLSAVGKPVRRRGRPPKLPMLSHLLSEKKAKKMSTDTKVTDAQDLSRPIPIPMITESMPFIQCNPIQVSTQQEIHAQVDIPSIVKIEPPSPPSESVIENKADTNISSMPDPNGTLYQEMILSSKSLINVRPRRRQFTDIKKGSDFMWTSFKIKPRGGKVTKTEKRKKNLMQSSESSSFEEEIDASQQELEVDDHQISPNMFQELYHCKICNAILPADSKLSHQQEHRPAMLTCTLCKSGFVSYSNGETDHESMLCTICAKASINPSNTSIKSMYHKFACDLCEDRFKSFHAFNDHRHKVHGNEKITLDTHSCVECGKIFFTTKGLNHHMKTHMDKNKKQIIGNGSKLFQIPTLENTVENLESEICEVEDENFMCSLDECKQVFESYTALVDHIQTEHPESECQDCPWPGCDMKFTSEKDLKTHILSHRDEKPLKCDFCDYRCRQKNALSWHMRKHPEAAFKYRKYQANLGSE</sequence>
<dbReference type="GO" id="GO:0000978">
    <property type="term" value="F:RNA polymerase II cis-regulatory region sequence-specific DNA binding"/>
    <property type="evidence" value="ECO:0007669"/>
    <property type="project" value="TreeGrafter"/>
</dbReference>
<protein>
    <recommendedName>
        <fullName evidence="10">C2H2-type domain-containing protein</fullName>
    </recommendedName>
</protein>
<keyword evidence="4 8" id="KW-0863">Zinc-finger</keyword>
<feature type="region of interest" description="Disordered" evidence="9">
    <location>
        <begin position="233"/>
        <end position="278"/>
    </location>
</feature>
<keyword evidence="3" id="KW-0677">Repeat</keyword>
<evidence type="ECO:0000259" key="10">
    <source>
        <dbReference type="PROSITE" id="PS50157"/>
    </source>
</evidence>
<dbReference type="PANTHER" id="PTHR24376:SF243">
    <property type="entry name" value="C2H2-TYPE DOMAIN-CONTAINING PROTEIN"/>
    <property type="match status" value="1"/>
</dbReference>
<evidence type="ECO:0000256" key="4">
    <source>
        <dbReference type="ARBA" id="ARBA00022771"/>
    </source>
</evidence>
<dbReference type="OMA" id="DEKPMKC"/>
<evidence type="ECO:0000256" key="7">
    <source>
        <dbReference type="ARBA" id="ARBA00023242"/>
    </source>
</evidence>
<feature type="compositionally biased region" description="Basic residues" evidence="9">
    <location>
        <begin position="255"/>
        <end position="264"/>
    </location>
</feature>
<dbReference type="STRING" id="225164.V3ZFN7"/>
<feature type="domain" description="C2H2-type" evidence="10">
    <location>
        <begin position="780"/>
        <end position="809"/>
    </location>
</feature>
<dbReference type="FunFam" id="3.30.160.60:FF:000614">
    <property type="entry name" value="Zinc finger protein 142"/>
    <property type="match status" value="1"/>
</dbReference>
<keyword evidence="5" id="KW-0862">Zinc</keyword>
<dbReference type="GO" id="GO:0001228">
    <property type="term" value="F:DNA-binding transcription activator activity, RNA polymerase II-specific"/>
    <property type="evidence" value="ECO:0007669"/>
    <property type="project" value="TreeGrafter"/>
</dbReference>
<dbReference type="GO" id="GO:0005634">
    <property type="term" value="C:nucleus"/>
    <property type="evidence" value="ECO:0007669"/>
    <property type="project" value="UniProtKB-SubCell"/>
</dbReference>
<evidence type="ECO:0000256" key="5">
    <source>
        <dbReference type="ARBA" id="ARBA00022833"/>
    </source>
</evidence>
<name>V3ZFN7_LOTGI</name>
<evidence type="ECO:0000313" key="11">
    <source>
        <dbReference type="EMBL" id="ESO89978.1"/>
    </source>
</evidence>